<sequence>MDATSDVHRLLDDDAAELHYNHRRTPRSAPADQTVTDGLSAATCRLPAACPASSSHRIGGGSCGDPNTPSQAKPEAATQNSTITPEVPNRPCTSHSRTPAARCTTLINEY</sequence>
<feature type="compositionally biased region" description="Polar residues" evidence="1">
    <location>
        <begin position="65"/>
        <end position="84"/>
    </location>
</feature>
<dbReference type="EMBL" id="JAQOWY010000097">
    <property type="protein sequence ID" value="KAK1851410.1"/>
    <property type="molecule type" value="Genomic_DNA"/>
</dbReference>
<comment type="caution">
    <text evidence="2">The sequence shown here is derived from an EMBL/GenBank/DDBJ whole genome shotgun (WGS) entry which is preliminary data.</text>
</comment>
<evidence type="ECO:0000256" key="1">
    <source>
        <dbReference type="SAM" id="MobiDB-lite"/>
    </source>
</evidence>
<protein>
    <submittedName>
        <fullName evidence="2">Uncharacterized protein</fullName>
    </submittedName>
</protein>
<evidence type="ECO:0000313" key="3">
    <source>
        <dbReference type="Proteomes" id="UP001243330"/>
    </source>
</evidence>
<accession>A0AAD9ARK2</accession>
<organism evidence="2 3">
    <name type="scientific">Colletotrichum chrysophilum</name>
    <dbReference type="NCBI Taxonomy" id="1836956"/>
    <lineage>
        <taxon>Eukaryota</taxon>
        <taxon>Fungi</taxon>
        <taxon>Dikarya</taxon>
        <taxon>Ascomycota</taxon>
        <taxon>Pezizomycotina</taxon>
        <taxon>Sordariomycetes</taxon>
        <taxon>Hypocreomycetidae</taxon>
        <taxon>Glomerellales</taxon>
        <taxon>Glomerellaceae</taxon>
        <taxon>Colletotrichum</taxon>
        <taxon>Colletotrichum gloeosporioides species complex</taxon>
    </lineage>
</organism>
<proteinExistence type="predicted"/>
<name>A0AAD9ARK2_9PEZI</name>
<evidence type="ECO:0000313" key="2">
    <source>
        <dbReference type="EMBL" id="KAK1851410.1"/>
    </source>
</evidence>
<reference evidence="2" key="1">
    <citation type="submission" date="2023-01" db="EMBL/GenBank/DDBJ databases">
        <title>Colletotrichum chrysophilum M932 genome sequence.</title>
        <authorList>
            <person name="Baroncelli R."/>
        </authorList>
    </citation>
    <scope>NUCLEOTIDE SEQUENCE</scope>
    <source>
        <strain evidence="2">M932</strain>
    </source>
</reference>
<dbReference type="AlphaFoldDB" id="A0AAD9ARK2"/>
<dbReference type="Proteomes" id="UP001243330">
    <property type="component" value="Unassembled WGS sequence"/>
</dbReference>
<feature type="region of interest" description="Disordered" evidence="1">
    <location>
        <begin position="51"/>
        <end position="98"/>
    </location>
</feature>
<keyword evidence="3" id="KW-1185">Reference proteome</keyword>
<gene>
    <name evidence="2" type="ORF">CCHR01_05987</name>
</gene>